<dbReference type="SUPFAM" id="SSF51182">
    <property type="entry name" value="RmlC-like cupins"/>
    <property type="match status" value="1"/>
</dbReference>
<sequence>MKIVLLAGSSNQNLWPLANRGRADQFVPLLEHPSGGRESSTQRIWRQLERADLQENAYIAAGIGQTELVHKQLGTGAPVIKEPAERGTYSAALLSAAYLHSIVGLSMNEVIVFIPANIYVGQSFFDCVRSLPKLLRSSSSQLILIGVKAGEQERPGSKGVIITESGGEEADFCSKVIAYNGKPQDKEAIRLQRAGALLHSGAFAFRLGSMIDKLMEEGLPVRYEELFKIYARLEPRSCRDYIGSGAEASVIEYSGEWKELGTWEAVAEYVPNGRNGKLMGCGKQTVLLNELDVPLSVCGLSDTVVAASREGILVANLASLERKRLADLIPVKDTTEMPMSEDRRWGKAEVLSRIHYGDGHEAAVKLMRMRAGEHLDYELHLRRDEKWTILNGEAELMLDECCSRVKTGDTVDIPARARHSMRALTDLEWVELQLGPGISQPEDQIVISTVWEEIRS</sequence>
<dbReference type="Gene3D" id="3.90.550.10">
    <property type="entry name" value="Spore Coat Polysaccharide Biosynthesis Protein SpsA, Chain A"/>
    <property type="match status" value="1"/>
</dbReference>
<evidence type="ECO:0000313" key="3">
    <source>
        <dbReference type="Proteomes" id="UP001597493"/>
    </source>
</evidence>
<organism evidence="2 3">
    <name type="scientific">Paenibacillus thailandensis</name>
    <dbReference type="NCBI Taxonomy" id="393250"/>
    <lineage>
        <taxon>Bacteria</taxon>
        <taxon>Bacillati</taxon>
        <taxon>Bacillota</taxon>
        <taxon>Bacilli</taxon>
        <taxon>Bacillales</taxon>
        <taxon>Paenibacillaceae</taxon>
        <taxon>Paenibacillus</taxon>
    </lineage>
</organism>
<dbReference type="InterPro" id="IPR001538">
    <property type="entry name" value="Man6P_isomerase-2_C"/>
</dbReference>
<dbReference type="Proteomes" id="UP001597493">
    <property type="component" value="Unassembled WGS sequence"/>
</dbReference>
<dbReference type="Pfam" id="PF01050">
    <property type="entry name" value="MannoseP_isomer"/>
    <property type="match status" value="1"/>
</dbReference>
<dbReference type="EMBL" id="JBHUMY010000001">
    <property type="protein sequence ID" value="MFD2659298.1"/>
    <property type="molecule type" value="Genomic_DNA"/>
</dbReference>
<feature type="domain" description="Mannose-6-phosphate isomerase type II C-terminal" evidence="1">
    <location>
        <begin position="342"/>
        <end position="439"/>
    </location>
</feature>
<keyword evidence="2" id="KW-0548">Nucleotidyltransferase</keyword>
<gene>
    <name evidence="2" type="ORF">ACFSW5_03355</name>
</gene>
<accession>A0ABW5QT66</accession>
<protein>
    <submittedName>
        <fullName evidence="2">Mannose-1-phosphate guanylyltransferase</fullName>
    </submittedName>
</protein>
<dbReference type="GO" id="GO:0016779">
    <property type="term" value="F:nucleotidyltransferase activity"/>
    <property type="evidence" value="ECO:0007669"/>
    <property type="project" value="UniProtKB-KW"/>
</dbReference>
<reference evidence="3" key="1">
    <citation type="journal article" date="2019" name="Int. J. Syst. Evol. Microbiol.">
        <title>The Global Catalogue of Microorganisms (GCM) 10K type strain sequencing project: providing services to taxonomists for standard genome sequencing and annotation.</title>
        <authorList>
            <consortium name="The Broad Institute Genomics Platform"/>
            <consortium name="The Broad Institute Genome Sequencing Center for Infectious Disease"/>
            <person name="Wu L."/>
            <person name="Ma J."/>
        </authorList>
    </citation>
    <scope>NUCLEOTIDE SEQUENCE [LARGE SCALE GENOMIC DNA]</scope>
    <source>
        <strain evidence="3">TISTR 1827</strain>
    </source>
</reference>
<dbReference type="InterPro" id="IPR011051">
    <property type="entry name" value="RmlC_Cupin_sf"/>
</dbReference>
<keyword evidence="3" id="KW-1185">Reference proteome</keyword>
<dbReference type="InterPro" id="IPR029044">
    <property type="entry name" value="Nucleotide-diphossugar_trans"/>
</dbReference>
<dbReference type="Gene3D" id="2.60.120.10">
    <property type="entry name" value="Jelly Rolls"/>
    <property type="match status" value="1"/>
</dbReference>
<name>A0ABW5QT66_9BACL</name>
<dbReference type="InterPro" id="IPR051161">
    <property type="entry name" value="Mannose-6P_isomerase_type2"/>
</dbReference>
<evidence type="ECO:0000313" key="2">
    <source>
        <dbReference type="EMBL" id="MFD2659298.1"/>
    </source>
</evidence>
<evidence type="ECO:0000259" key="1">
    <source>
        <dbReference type="Pfam" id="PF01050"/>
    </source>
</evidence>
<dbReference type="PANTHER" id="PTHR46390">
    <property type="entry name" value="MANNOSE-1-PHOSPHATE GUANYLYLTRANSFERASE"/>
    <property type="match status" value="1"/>
</dbReference>
<dbReference type="RefSeq" id="WP_379269764.1">
    <property type="nucleotide sequence ID" value="NZ_JBHUGT010000033.1"/>
</dbReference>
<comment type="caution">
    <text evidence="2">The sequence shown here is derived from an EMBL/GenBank/DDBJ whole genome shotgun (WGS) entry which is preliminary data.</text>
</comment>
<proteinExistence type="predicted"/>
<keyword evidence="2" id="KW-0808">Transferase</keyword>
<dbReference type="PANTHER" id="PTHR46390:SF1">
    <property type="entry name" value="MANNOSE-1-PHOSPHATE GUANYLYLTRANSFERASE"/>
    <property type="match status" value="1"/>
</dbReference>
<dbReference type="InterPro" id="IPR014710">
    <property type="entry name" value="RmlC-like_jellyroll"/>
</dbReference>
<dbReference type="SUPFAM" id="SSF53448">
    <property type="entry name" value="Nucleotide-diphospho-sugar transferases"/>
    <property type="match status" value="1"/>
</dbReference>